<evidence type="ECO:0000313" key="6">
    <source>
        <dbReference type="Proteomes" id="UP000033618"/>
    </source>
</evidence>
<feature type="compositionally biased region" description="Basic residues" evidence="3">
    <location>
        <begin position="295"/>
        <end position="309"/>
    </location>
</feature>
<sequence>MAKILWKGAIAFGLVHVPVQLYPATRASKPSFHLLDGRSLDPIGYRQYNKRTGKDVPRDKIVRGFEYEKEHFVVLSDDELRAANPKSTQSIDVMCFVPAYQVNFVYLDTPYRLMPDTRGEKVFKMFREALDRSGKIGIALVVMHERQHLCALVPTPDGLSLTTLRWAEEVLDAEDDGDAHACAWRDASVSAREREMAVRLIDDMTADFTPDGYKDRFRDDVLALVERKIRAGKTTTVEAVPIPTDDRTQSANILDLTALLKRSLGQRGGKRHDDDRTAGKTTRQSPKRATSARKNSGRSGRKKTGTGGP</sequence>
<evidence type="ECO:0000256" key="3">
    <source>
        <dbReference type="SAM" id="MobiDB-lite"/>
    </source>
</evidence>
<dbReference type="GO" id="GO:0006310">
    <property type="term" value="P:DNA recombination"/>
    <property type="evidence" value="ECO:0007669"/>
    <property type="project" value="UniProtKB-KW"/>
</dbReference>
<keyword evidence="6" id="KW-1185">Reference proteome</keyword>
<dbReference type="InterPro" id="IPR009187">
    <property type="entry name" value="Prok_Ku"/>
</dbReference>
<dbReference type="HAMAP" id="MF_01875">
    <property type="entry name" value="Prokaryotic_Ku"/>
    <property type="match status" value="1"/>
</dbReference>
<name>A0A0F5K0R1_9BURK</name>
<dbReference type="EMBL" id="LAQU01000008">
    <property type="protein sequence ID" value="KKB63673.1"/>
    <property type="molecule type" value="Genomic_DNA"/>
</dbReference>
<dbReference type="CDD" id="cd00789">
    <property type="entry name" value="KU_like"/>
    <property type="match status" value="1"/>
</dbReference>
<comment type="function">
    <text evidence="2">With LigD forms a non-homologous end joining (NHEJ) DNA repair enzyme, which repairs dsDNA breaks with reduced fidelity. Binds linear dsDNA with 5'- and 3'- overhangs but not closed circular dsDNA nor ssDNA. Recruits and stimulates the ligase activity of LigD.</text>
</comment>
<reference evidence="5 6" key="1">
    <citation type="submission" date="2015-03" db="EMBL/GenBank/DDBJ databases">
        <title>Draft Genome Sequence of Burkholderia andropogonis type strain ICMP2807, isolated from Sorghum bicolor.</title>
        <authorList>
            <person name="Lopes-Santos L."/>
            <person name="Castro D.B."/>
            <person name="Ottoboni L.M."/>
            <person name="Park D."/>
            <person name="Weirc B.S."/>
            <person name="Destefano S.A."/>
        </authorList>
    </citation>
    <scope>NUCLEOTIDE SEQUENCE [LARGE SCALE GENOMIC DNA]</scope>
    <source>
        <strain evidence="5 6">ICMP2807</strain>
    </source>
</reference>
<proteinExistence type="inferred from homology"/>
<keyword evidence="1 2" id="KW-0238">DNA-binding</keyword>
<evidence type="ECO:0000256" key="1">
    <source>
        <dbReference type="ARBA" id="ARBA00023125"/>
    </source>
</evidence>
<dbReference type="RefSeq" id="WP_024903908.1">
    <property type="nucleotide sequence ID" value="NZ_CADFGU010000011.1"/>
</dbReference>
<keyword evidence="2" id="KW-0233">DNA recombination</keyword>
<dbReference type="Pfam" id="PF02735">
    <property type="entry name" value="Ku"/>
    <property type="match status" value="1"/>
</dbReference>
<dbReference type="SMART" id="SM00559">
    <property type="entry name" value="Ku78"/>
    <property type="match status" value="1"/>
</dbReference>
<comment type="similarity">
    <text evidence="2">Belongs to the prokaryotic Ku family.</text>
</comment>
<dbReference type="GO" id="GO:0006303">
    <property type="term" value="P:double-strand break repair via nonhomologous end joining"/>
    <property type="evidence" value="ECO:0007669"/>
    <property type="project" value="UniProtKB-UniRule"/>
</dbReference>
<dbReference type="STRING" id="28092.WM40_10095"/>
<comment type="subunit">
    <text evidence="2">Homodimer. Interacts with LigD.</text>
</comment>
<dbReference type="OrthoDB" id="9795084at2"/>
<comment type="caution">
    <text evidence="5">The sequence shown here is derived from an EMBL/GenBank/DDBJ whole genome shotgun (WGS) entry which is preliminary data.</text>
</comment>
<keyword evidence="2" id="KW-0234">DNA repair</keyword>
<dbReference type="PANTHER" id="PTHR41251:SF1">
    <property type="entry name" value="NON-HOMOLOGOUS END JOINING PROTEIN KU"/>
    <property type="match status" value="1"/>
</dbReference>
<feature type="region of interest" description="Disordered" evidence="3">
    <location>
        <begin position="264"/>
        <end position="309"/>
    </location>
</feature>
<dbReference type="InterPro" id="IPR006164">
    <property type="entry name" value="DNA_bd_Ku70/Ku80"/>
</dbReference>
<keyword evidence="2" id="KW-0227">DNA damage</keyword>
<evidence type="ECO:0000313" key="5">
    <source>
        <dbReference type="EMBL" id="KKB63673.1"/>
    </source>
</evidence>
<feature type="compositionally biased region" description="Polar residues" evidence="3">
    <location>
        <begin position="279"/>
        <end position="294"/>
    </location>
</feature>
<dbReference type="NCBIfam" id="TIGR02772">
    <property type="entry name" value="Ku_bact"/>
    <property type="match status" value="1"/>
</dbReference>
<dbReference type="AlphaFoldDB" id="A0A0F5K0R1"/>
<dbReference type="InterPro" id="IPR016194">
    <property type="entry name" value="SPOC-like_C_dom_sf"/>
</dbReference>
<gene>
    <name evidence="2" type="primary">ku</name>
    <name evidence="5" type="ORF">WM40_10095</name>
</gene>
<evidence type="ECO:0000256" key="2">
    <source>
        <dbReference type="HAMAP-Rule" id="MF_01875"/>
    </source>
</evidence>
<protein>
    <recommendedName>
        <fullName evidence="2">Non-homologous end joining protein Ku</fullName>
    </recommendedName>
</protein>
<dbReference type="PIRSF" id="PIRSF006493">
    <property type="entry name" value="Prok_Ku"/>
    <property type="match status" value="1"/>
</dbReference>
<organism evidence="5 6">
    <name type="scientific">Robbsia andropogonis</name>
    <dbReference type="NCBI Taxonomy" id="28092"/>
    <lineage>
        <taxon>Bacteria</taxon>
        <taxon>Pseudomonadati</taxon>
        <taxon>Pseudomonadota</taxon>
        <taxon>Betaproteobacteria</taxon>
        <taxon>Burkholderiales</taxon>
        <taxon>Burkholderiaceae</taxon>
        <taxon>Robbsia</taxon>
    </lineage>
</organism>
<dbReference type="GO" id="GO:0003690">
    <property type="term" value="F:double-stranded DNA binding"/>
    <property type="evidence" value="ECO:0007669"/>
    <property type="project" value="UniProtKB-UniRule"/>
</dbReference>
<dbReference type="SUPFAM" id="SSF100939">
    <property type="entry name" value="SPOC domain-like"/>
    <property type="match status" value="1"/>
</dbReference>
<accession>A0A0F5K0R1</accession>
<dbReference type="PANTHER" id="PTHR41251">
    <property type="entry name" value="NON-HOMOLOGOUS END JOINING PROTEIN KU"/>
    <property type="match status" value="1"/>
</dbReference>
<dbReference type="Proteomes" id="UP000033618">
    <property type="component" value="Unassembled WGS sequence"/>
</dbReference>
<dbReference type="Gene3D" id="2.40.290.10">
    <property type="match status" value="1"/>
</dbReference>
<evidence type="ECO:0000259" key="4">
    <source>
        <dbReference type="SMART" id="SM00559"/>
    </source>
</evidence>
<dbReference type="PATRIC" id="fig|28092.6.peg.2386"/>
<feature type="domain" description="Ku" evidence="4">
    <location>
        <begin position="53"/>
        <end position="179"/>
    </location>
</feature>